<dbReference type="EMBL" id="UINC01168891">
    <property type="protein sequence ID" value="SVD72163.1"/>
    <property type="molecule type" value="Genomic_DNA"/>
</dbReference>
<evidence type="ECO:0000313" key="7">
    <source>
        <dbReference type="EMBL" id="SVD72163.1"/>
    </source>
</evidence>
<keyword evidence="2" id="KW-1003">Cell membrane</keyword>
<feature type="transmembrane region" description="Helical" evidence="6">
    <location>
        <begin position="6"/>
        <end position="24"/>
    </location>
</feature>
<evidence type="ECO:0000256" key="5">
    <source>
        <dbReference type="ARBA" id="ARBA00023136"/>
    </source>
</evidence>
<name>A0A382XMH8_9ZZZZ</name>
<evidence type="ECO:0000256" key="3">
    <source>
        <dbReference type="ARBA" id="ARBA00022692"/>
    </source>
</evidence>
<keyword evidence="5 6" id="KW-0472">Membrane</keyword>
<evidence type="ECO:0000256" key="4">
    <source>
        <dbReference type="ARBA" id="ARBA00022989"/>
    </source>
</evidence>
<feature type="transmembrane region" description="Helical" evidence="6">
    <location>
        <begin position="121"/>
        <end position="147"/>
    </location>
</feature>
<protein>
    <recommendedName>
        <fullName evidence="8">Flippase-like domain-containing protein</fullName>
    </recommendedName>
</protein>
<dbReference type="Pfam" id="PF03706">
    <property type="entry name" value="LPG_synthase_TM"/>
    <property type="match status" value="1"/>
</dbReference>
<dbReference type="GO" id="GO:0005886">
    <property type="term" value="C:plasma membrane"/>
    <property type="evidence" value="ECO:0007669"/>
    <property type="project" value="UniProtKB-SubCell"/>
</dbReference>
<evidence type="ECO:0000256" key="1">
    <source>
        <dbReference type="ARBA" id="ARBA00004651"/>
    </source>
</evidence>
<feature type="non-terminal residue" evidence="7">
    <location>
        <position position="231"/>
    </location>
</feature>
<evidence type="ECO:0000256" key="6">
    <source>
        <dbReference type="SAM" id="Phobius"/>
    </source>
</evidence>
<comment type="subcellular location">
    <subcellularLocation>
        <location evidence="1">Cell membrane</location>
        <topology evidence="1">Multi-pass membrane protein</topology>
    </subcellularLocation>
</comment>
<feature type="transmembrane region" description="Helical" evidence="6">
    <location>
        <begin position="209"/>
        <end position="230"/>
    </location>
</feature>
<dbReference type="InterPro" id="IPR022791">
    <property type="entry name" value="L-PG_synthase/AglD"/>
</dbReference>
<evidence type="ECO:0000256" key="2">
    <source>
        <dbReference type="ARBA" id="ARBA00022475"/>
    </source>
</evidence>
<keyword evidence="3 6" id="KW-0812">Transmembrane</keyword>
<feature type="transmembrane region" description="Helical" evidence="6">
    <location>
        <begin position="45"/>
        <end position="65"/>
    </location>
</feature>
<feature type="transmembrane region" description="Helical" evidence="6">
    <location>
        <begin position="167"/>
        <end position="188"/>
    </location>
</feature>
<keyword evidence="4 6" id="KW-1133">Transmembrane helix</keyword>
<accession>A0A382XMH8</accession>
<gene>
    <name evidence="7" type="ORF">METZ01_LOCUS425017</name>
</gene>
<sequence>MLSKKTIGFLLKIVIVVLALYFLYSKLTSKQSIEGFDIDFIKQTIFTNIPLVVLVFIMMFFNWFIEAVKWRFLITKIEQVSIVTSLRAVFSGITVSVFTPNRIGEYGGRVFCLEKADRIEGVIITILGSMAQFLTTIFFGSIGILFLNNYLPDLEKLFLKIEVAYPIMLFLLLLLNSLLLLLFHNISIISNLMDKFGWFKKYKKYKDVFTYYNSQELLVVFILSVIRYLIF</sequence>
<organism evidence="7">
    <name type="scientific">marine metagenome</name>
    <dbReference type="NCBI Taxonomy" id="408172"/>
    <lineage>
        <taxon>unclassified sequences</taxon>
        <taxon>metagenomes</taxon>
        <taxon>ecological metagenomes</taxon>
    </lineage>
</organism>
<dbReference type="AlphaFoldDB" id="A0A382XMH8"/>
<proteinExistence type="predicted"/>
<evidence type="ECO:0008006" key="8">
    <source>
        <dbReference type="Google" id="ProtNLM"/>
    </source>
</evidence>
<reference evidence="7" key="1">
    <citation type="submission" date="2018-05" db="EMBL/GenBank/DDBJ databases">
        <authorList>
            <person name="Lanie J.A."/>
            <person name="Ng W.-L."/>
            <person name="Kazmierczak K.M."/>
            <person name="Andrzejewski T.M."/>
            <person name="Davidsen T.M."/>
            <person name="Wayne K.J."/>
            <person name="Tettelin H."/>
            <person name="Glass J.I."/>
            <person name="Rusch D."/>
            <person name="Podicherti R."/>
            <person name="Tsui H.-C.T."/>
            <person name="Winkler M.E."/>
        </authorList>
    </citation>
    <scope>NUCLEOTIDE SEQUENCE</scope>
</reference>